<evidence type="ECO:0000256" key="1">
    <source>
        <dbReference type="ARBA" id="ARBA00004651"/>
    </source>
</evidence>
<keyword evidence="3 7" id="KW-0812">Transmembrane</keyword>
<sequence length="326" mass="34388">MTGGGARTRQPPVGAAADAHSPHRLTARDWRRVLRRVARHVLSDRLMVQASAVAFFALLSVAPVLVTAVSVYGVVNTPEDALHQLSGVAGMLPEDLRSLVVDQLTTITTASTNVNTWRGLGGLAAALWTATTAMTYLVDGLTLAYHETETRGFLRRSALALVLVLGGAVLLGGIIAGAGEVSGALAGAPDAVRDVAPVLTWVAAAVLMSAVLAVLYRFGPDRRQARWRWITPGAALTTGLWLATTIGFFSYVRSLGDYSATYGSLAGVAISMFWLWTTVFLVLVGAVVNAETERQTARDSTVGPERPLGERGAVVADSAPPYPGER</sequence>
<feature type="region of interest" description="Disordered" evidence="6">
    <location>
        <begin position="296"/>
        <end position="326"/>
    </location>
</feature>
<keyword evidence="2" id="KW-1003">Cell membrane</keyword>
<evidence type="ECO:0000256" key="6">
    <source>
        <dbReference type="SAM" id="MobiDB-lite"/>
    </source>
</evidence>
<dbReference type="PANTHER" id="PTHR30213">
    <property type="entry name" value="INNER MEMBRANE PROTEIN YHJD"/>
    <property type="match status" value="1"/>
</dbReference>
<dbReference type="EMBL" id="JBHSGR010000012">
    <property type="protein sequence ID" value="MFC4694182.1"/>
    <property type="molecule type" value="Genomic_DNA"/>
</dbReference>
<keyword evidence="5 7" id="KW-0472">Membrane</keyword>
<evidence type="ECO:0000256" key="2">
    <source>
        <dbReference type="ARBA" id="ARBA00022475"/>
    </source>
</evidence>
<dbReference type="RefSeq" id="WP_387988898.1">
    <property type="nucleotide sequence ID" value="NZ_JBHSGR010000012.1"/>
</dbReference>
<dbReference type="PANTHER" id="PTHR30213:SF0">
    <property type="entry name" value="UPF0761 MEMBRANE PROTEIN YIHY"/>
    <property type="match status" value="1"/>
</dbReference>
<feature type="transmembrane region" description="Helical" evidence="7">
    <location>
        <begin position="158"/>
        <end position="178"/>
    </location>
</feature>
<dbReference type="Proteomes" id="UP001596025">
    <property type="component" value="Unassembled WGS sequence"/>
</dbReference>
<proteinExistence type="predicted"/>
<evidence type="ECO:0000256" key="4">
    <source>
        <dbReference type="ARBA" id="ARBA00022989"/>
    </source>
</evidence>
<feature type="transmembrane region" description="Helical" evidence="7">
    <location>
        <begin position="125"/>
        <end position="146"/>
    </location>
</feature>
<evidence type="ECO:0000256" key="5">
    <source>
        <dbReference type="ARBA" id="ARBA00023136"/>
    </source>
</evidence>
<gene>
    <name evidence="8" type="ORF">ACFO3M_12365</name>
</gene>
<feature type="region of interest" description="Disordered" evidence="6">
    <location>
        <begin position="1"/>
        <end position="21"/>
    </location>
</feature>
<comment type="subcellular location">
    <subcellularLocation>
        <location evidence="1">Cell membrane</location>
        <topology evidence="1">Multi-pass membrane protein</topology>
    </subcellularLocation>
</comment>
<dbReference type="Pfam" id="PF03631">
    <property type="entry name" value="Virul_fac_BrkB"/>
    <property type="match status" value="1"/>
</dbReference>
<feature type="transmembrane region" description="Helical" evidence="7">
    <location>
        <begin position="230"/>
        <end position="252"/>
    </location>
</feature>
<dbReference type="NCBIfam" id="TIGR00765">
    <property type="entry name" value="yihY_not_rbn"/>
    <property type="match status" value="1"/>
</dbReference>
<evidence type="ECO:0000256" key="7">
    <source>
        <dbReference type="SAM" id="Phobius"/>
    </source>
</evidence>
<evidence type="ECO:0000256" key="3">
    <source>
        <dbReference type="ARBA" id="ARBA00022692"/>
    </source>
</evidence>
<evidence type="ECO:0000313" key="8">
    <source>
        <dbReference type="EMBL" id="MFC4694182.1"/>
    </source>
</evidence>
<organism evidence="8 9">
    <name type="scientific">Geodermatophilus arenarius</name>
    <dbReference type="NCBI Taxonomy" id="1137990"/>
    <lineage>
        <taxon>Bacteria</taxon>
        <taxon>Bacillati</taxon>
        <taxon>Actinomycetota</taxon>
        <taxon>Actinomycetes</taxon>
        <taxon>Geodermatophilales</taxon>
        <taxon>Geodermatophilaceae</taxon>
        <taxon>Geodermatophilus</taxon>
    </lineage>
</organism>
<evidence type="ECO:0000313" key="9">
    <source>
        <dbReference type="Proteomes" id="UP001596025"/>
    </source>
</evidence>
<feature type="transmembrane region" description="Helical" evidence="7">
    <location>
        <begin position="198"/>
        <end position="218"/>
    </location>
</feature>
<reference evidence="9" key="1">
    <citation type="journal article" date="2019" name="Int. J. Syst. Evol. Microbiol.">
        <title>The Global Catalogue of Microorganisms (GCM) 10K type strain sequencing project: providing services to taxonomists for standard genome sequencing and annotation.</title>
        <authorList>
            <consortium name="The Broad Institute Genomics Platform"/>
            <consortium name="The Broad Institute Genome Sequencing Center for Infectious Disease"/>
            <person name="Wu L."/>
            <person name="Ma J."/>
        </authorList>
    </citation>
    <scope>NUCLEOTIDE SEQUENCE [LARGE SCALE GENOMIC DNA]</scope>
    <source>
        <strain evidence="9">CCUG 62763</strain>
    </source>
</reference>
<keyword evidence="4 7" id="KW-1133">Transmembrane helix</keyword>
<accession>A0ABV9LJU9</accession>
<feature type="transmembrane region" description="Helical" evidence="7">
    <location>
        <begin position="264"/>
        <end position="288"/>
    </location>
</feature>
<dbReference type="PIRSF" id="PIRSF035875">
    <property type="entry name" value="RNase_BN"/>
    <property type="match status" value="1"/>
</dbReference>
<comment type="caution">
    <text evidence="8">The sequence shown here is derived from an EMBL/GenBank/DDBJ whole genome shotgun (WGS) entry which is preliminary data.</text>
</comment>
<keyword evidence="9" id="KW-1185">Reference proteome</keyword>
<feature type="transmembrane region" description="Helical" evidence="7">
    <location>
        <begin position="52"/>
        <end position="75"/>
    </location>
</feature>
<name>A0ABV9LJU9_9ACTN</name>
<protein>
    <submittedName>
        <fullName evidence="8">YihY/virulence factor BrkB family protein</fullName>
    </submittedName>
</protein>
<dbReference type="InterPro" id="IPR017039">
    <property type="entry name" value="Virul_fac_BrkB"/>
</dbReference>